<dbReference type="AlphaFoldDB" id="A0A1H7MKP5"/>
<keyword evidence="2" id="KW-1185">Reference proteome</keyword>
<evidence type="ECO:0000313" key="2">
    <source>
        <dbReference type="Proteomes" id="UP000199421"/>
    </source>
</evidence>
<dbReference type="EMBL" id="FOAF01000001">
    <property type="protein sequence ID" value="SEL11458.1"/>
    <property type="molecule type" value="Genomic_DNA"/>
</dbReference>
<reference evidence="2" key="1">
    <citation type="submission" date="2016-10" db="EMBL/GenBank/DDBJ databases">
        <authorList>
            <person name="Varghese N."/>
            <person name="Submissions S."/>
        </authorList>
    </citation>
    <scope>NUCLEOTIDE SEQUENCE [LARGE SCALE GENOMIC DNA]</scope>
    <source>
        <strain evidence="2">DSM 18733</strain>
    </source>
</reference>
<organism evidence="1 2">
    <name type="scientific">Olivibacter domesticus</name>
    <name type="common">Pseudosphingobacterium domesticum</name>
    <dbReference type="NCBI Taxonomy" id="407022"/>
    <lineage>
        <taxon>Bacteria</taxon>
        <taxon>Pseudomonadati</taxon>
        <taxon>Bacteroidota</taxon>
        <taxon>Sphingobacteriia</taxon>
        <taxon>Sphingobacteriales</taxon>
        <taxon>Sphingobacteriaceae</taxon>
        <taxon>Olivibacter</taxon>
    </lineage>
</organism>
<accession>A0A1H7MKP5</accession>
<dbReference type="Proteomes" id="UP000199421">
    <property type="component" value="Unassembled WGS sequence"/>
</dbReference>
<proteinExistence type="predicted"/>
<protein>
    <recommendedName>
        <fullName evidence="3">Lipocalin-like domain-containing protein</fullName>
    </recommendedName>
</protein>
<sequence>MWDKWQIGRLFVDKDKTNAIIDLREASLIIYFGTMLACYYQKGRFMKNRIKVLGAVIMVTLMFSVACSKDDDPADNDLFVGTYNGTITFNNDGETITDDDGRVTVVKVDDSYSFDFGSNIPNITGVKFQQEDDNTYVSVGDGLTGITITASSLKMLVSNNTGTWTANCTR</sequence>
<name>A0A1H7MKP5_OLID1</name>
<evidence type="ECO:0000313" key="1">
    <source>
        <dbReference type="EMBL" id="SEL11458.1"/>
    </source>
</evidence>
<gene>
    <name evidence="1" type="ORF">SAMN05661044_02037</name>
</gene>
<evidence type="ECO:0008006" key="3">
    <source>
        <dbReference type="Google" id="ProtNLM"/>
    </source>
</evidence>
<dbReference type="STRING" id="407022.SAMN05661044_02037"/>